<organism evidence="7 8">
    <name type="scientific">Cupriavidus oxalaticus</name>
    <dbReference type="NCBI Taxonomy" id="96344"/>
    <lineage>
        <taxon>Bacteria</taxon>
        <taxon>Pseudomonadati</taxon>
        <taxon>Pseudomonadota</taxon>
        <taxon>Betaproteobacteria</taxon>
        <taxon>Burkholderiales</taxon>
        <taxon>Burkholderiaceae</taxon>
        <taxon>Cupriavidus</taxon>
    </lineage>
</organism>
<evidence type="ECO:0000256" key="3">
    <source>
        <dbReference type="ARBA" id="ARBA00022692"/>
    </source>
</evidence>
<feature type="transmembrane region" description="Helical" evidence="6">
    <location>
        <begin position="252"/>
        <end position="276"/>
    </location>
</feature>
<gene>
    <name evidence="7" type="ORF">E0W60_29815</name>
</gene>
<feature type="transmembrane region" description="Helical" evidence="6">
    <location>
        <begin position="89"/>
        <end position="112"/>
    </location>
</feature>
<feature type="transmembrane region" description="Helical" evidence="6">
    <location>
        <begin position="296"/>
        <end position="315"/>
    </location>
</feature>
<protein>
    <recommendedName>
        <fullName evidence="9">Polysaccharide biosynthesis protein</fullName>
    </recommendedName>
</protein>
<feature type="transmembrane region" description="Helical" evidence="6">
    <location>
        <begin position="150"/>
        <end position="171"/>
    </location>
</feature>
<dbReference type="OrthoDB" id="9034221at2"/>
<name>A0A4P7LKI7_9BURK</name>
<feature type="transmembrane region" description="Helical" evidence="6">
    <location>
        <begin position="330"/>
        <end position="357"/>
    </location>
</feature>
<evidence type="ECO:0000256" key="1">
    <source>
        <dbReference type="ARBA" id="ARBA00004651"/>
    </source>
</evidence>
<sequence length="420" mass="45316">MTTAELQTGTATAMEPEKKSPRIRNSLIAMAGVIGGQLANFGVMFLIGKNFGPANLGRYSFLVAIALFIGSGIGLRYELACVSRQSESAMSAFIHACALAALLSVLLIFIAAPIYGGVALAVIAMAFSVFLQNALGFVLNTGERYLGMALVRLMPNLVFLVFLIISCGIGFNEIIEPHVFELHALMAALITFTSIPWFVAFKNIPRAGIGIRFFRENYGFAKYGFPAILLNSCIIYAMPICIPVIYGKEIAGIFALGYRVGMFPVALFTQSIGAVLRRDLLDNNYSKPAFKKVSEYLGIMSLVALLSVGAIYIGIDMLVRQALGGKWNEVIQFFTILAPSFVAAAVFGPISQVFIVFRNQRHEFLLQLASAVAVLLIFASAWQGNFQPKMTASLLSLSTTVFAVLGVLAALRLARSGIAS</sequence>
<keyword evidence="4 6" id="KW-1133">Transmembrane helix</keyword>
<evidence type="ECO:0008006" key="9">
    <source>
        <dbReference type="Google" id="ProtNLM"/>
    </source>
</evidence>
<dbReference type="Proteomes" id="UP000295294">
    <property type="component" value="Plasmid unnamed1"/>
</dbReference>
<feature type="transmembrane region" description="Helical" evidence="6">
    <location>
        <begin position="27"/>
        <end position="47"/>
    </location>
</feature>
<keyword evidence="7" id="KW-0614">Plasmid</keyword>
<keyword evidence="5 6" id="KW-0472">Membrane</keyword>
<feature type="transmembrane region" description="Helical" evidence="6">
    <location>
        <begin position="118"/>
        <end position="138"/>
    </location>
</feature>
<dbReference type="KEGG" id="cox:E0W60_29815"/>
<dbReference type="PANTHER" id="PTHR30250">
    <property type="entry name" value="PST FAMILY PREDICTED COLANIC ACID TRANSPORTER"/>
    <property type="match status" value="1"/>
</dbReference>
<dbReference type="PANTHER" id="PTHR30250:SF11">
    <property type="entry name" value="O-ANTIGEN TRANSPORTER-RELATED"/>
    <property type="match status" value="1"/>
</dbReference>
<feature type="transmembrane region" description="Helical" evidence="6">
    <location>
        <begin position="394"/>
        <end position="414"/>
    </location>
</feature>
<feature type="transmembrane region" description="Helical" evidence="6">
    <location>
        <begin position="223"/>
        <end position="246"/>
    </location>
</feature>
<evidence type="ECO:0000313" key="7">
    <source>
        <dbReference type="EMBL" id="QBY55289.1"/>
    </source>
</evidence>
<feature type="transmembrane region" description="Helical" evidence="6">
    <location>
        <begin position="183"/>
        <end position="202"/>
    </location>
</feature>
<dbReference type="AlphaFoldDB" id="A0A4P7LKI7"/>
<evidence type="ECO:0000256" key="2">
    <source>
        <dbReference type="ARBA" id="ARBA00022475"/>
    </source>
</evidence>
<reference evidence="7 8" key="1">
    <citation type="submission" date="2019-03" db="EMBL/GenBank/DDBJ databases">
        <title>Efficiently degradation of phenoxyalkanoic acid herbicides by Cupriavidus oxalaticus strain X32.</title>
        <authorList>
            <person name="Sheng X."/>
        </authorList>
    </citation>
    <scope>NUCLEOTIDE SEQUENCE [LARGE SCALE GENOMIC DNA]</scope>
    <source>
        <strain evidence="7 8">X32</strain>
        <plasmid evidence="7 8">unnamed1</plasmid>
    </source>
</reference>
<feature type="transmembrane region" description="Helical" evidence="6">
    <location>
        <begin position="59"/>
        <end position="77"/>
    </location>
</feature>
<evidence type="ECO:0000256" key="6">
    <source>
        <dbReference type="SAM" id="Phobius"/>
    </source>
</evidence>
<proteinExistence type="predicted"/>
<feature type="transmembrane region" description="Helical" evidence="6">
    <location>
        <begin position="364"/>
        <end position="382"/>
    </location>
</feature>
<keyword evidence="3 6" id="KW-0812">Transmembrane</keyword>
<geneLocation type="plasmid" evidence="7">
    <name>unnamed1</name>
</geneLocation>
<dbReference type="EMBL" id="CP038636">
    <property type="protein sequence ID" value="QBY55289.1"/>
    <property type="molecule type" value="Genomic_DNA"/>
</dbReference>
<dbReference type="GO" id="GO:0005886">
    <property type="term" value="C:plasma membrane"/>
    <property type="evidence" value="ECO:0007669"/>
    <property type="project" value="UniProtKB-SubCell"/>
</dbReference>
<accession>A0A4P7LKI7</accession>
<keyword evidence="2" id="KW-1003">Cell membrane</keyword>
<dbReference type="InterPro" id="IPR050833">
    <property type="entry name" value="Poly_Biosynth_Transport"/>
</dbReference>
<evidence type="ECO:0000256" key="5">
    <source>
        <dbReference type="ARBA" id="ARBA00023136"/>
    </source>
</evidence>
<comment type="subcellular location">
    <subcellularLocation>
        <location evidence="1">Cell membrane</location>
        <topology evidence="1">Multi-pass membrane protein</topology>
    </subcellularLocation>
</comment>
<evidence type="ECO:0000256" key="4">
    <source>
        <dbReference type="ARBA" id="ARBA00022989"/>
    </source>
</evidence>
<dbReference type="RefSeq" id="WP_135706558.1">
    <property type="nucleotide sequence ID" value="NZ_CP038636.1"/>
</dbReference>
<evidence type="ECO:0000313" key="8">
    <source>
        <dbReference type="Proteomes" id="UP000295294"/>
    </source>
</evidence>